<name>A0ACC5UBV1_9FLAO</name>
<proteinExistence type="predicted"/>
<keyword evidence="2" id="KW-1185">Reference proteome</keyword>
<comment type="caution">
    <text evidence="1">The sequence shown here is derived from an EMBL/GenBank/DDBJ whole genome shotgun (WGS) entry which is preliminary data.</text>
</comment>
<accession>A0ACC5UBV1</accession>
<gene>
    <name evidence="1" type="ORF">KO493_13970</name>
</gene>
<evidence type="ECO:0000313" key="2">
    <source>
        <dbReference type="Proteomes" id="UP001647509"/>
    </source>
</evidence>
<reference evidence="1" key="1">
    <citation type="submission" date="2021-05" db="EMBL/GenBank/DDBJ databases">
        <title>Draft genomes of bacteria isolated from model marine particles.</title>
        <authorList>
            <person name="Datta M.S."/>
            <person name="Schwartzman J.A."/>
            <person name="Enke T.N."/>
            <person name="Saavedra J."/>
            <person name="Cermak N."/>
            <person name="Cordero O.X."/>
        </authorList>
    </citation>
    <scope>NUCLEOTIDE SEQUENCE</scope>
    <source>
        <strain evidence="1">I2M19</strain>
    </source>
</reference>
<evidence type="ECO:0000313" key="1">
    <source>
        <dbReference type="EMBL" id="MBU2951802.1"/>
    </source>
</evidence>
<sequence>MPFNHTFKTQVNWALSEGETTTNPRSFSRNHTVHIAGKKQDLEVSAAKPFRGDASLHNPEDLLLSALASCHMMSYLYVCSQNNIEVLEYSDHAECKLEVLSTGSGSFTKVILSPVVTIKNSAQKELAMKLHEKANALCFIANSCNFPITHQARIVVI</sequence>
<dbReference type="EMBL" id="JAHKPD010000020">
    <property type="protein sequence ID" value="MBU2951802.1"/>
    <property type="molecule type" value="Genomic_DNA"/>
</dbReference>
<organism evidence="1 2">
    <name type="scientific">Pseudotamlana agarivorans</name>
    <dbReference type="NCBI Taxonomy" id="481183"/>
    <lineage>
        <taxon>Bacteria</taxon>
        <taxon>Pseudomonadati</taxon>
        <taxon>Bacteroidota</taxon>
        <taxon>Flavobacteriia</taxon>
        <taxon>Flavobacteriales</taxon>
        <taxon>Flavobacteriaceae</taxon>
        <taxon>Pseudotamlana</taxon>
    </lineage>
</organism>
<protein>
    <submittedName>
        <fullName evidence="1">OsmC family protein</fullName>
    </submittedName>
</protein>
<dbReference type="Proteomes" id="UP001647509">
    <property type="component" value="Unassembled WGS sequence"/>
</dbReference>